<organism evidence="1 2">
    <name type="scientific">Methanobrevibacter ruminantium (strain ATCC 35063 / DSM 1093 / JCM 13430 / OCM 146 / M1)</name>
    <name type="common">Methanobacterium ruminantium</name>
    <dbReference type="NCBI Taxonomy" id="634498"/>
    <lineage>
        <taxon>Archaea</taxon>
        <taxon>Methanobacteriati</taxon>
        <taxon>Methanobacteriota</taxon>
        <taxon>Methanomada group</taxon>
        <taxon>Methanobacteria</taxon>
        <taxon>Methanobacteriales</taxon>
        <taxon>Methanobacteriaceae</taxon>
        <taxon>Methanobrevibacter</taxon>
    </lineage>
</organism>
<sequence length="85" mass="10090">MIDEMMKIEQFTSHCCFVDEEGMNSVDGDFLTAIALCVNFMYNFIDIQNIESGSEDEDDLNFQLIMNKIEYYQKMEEICKKYKEE</sequence>
<proteinExistence type="predicted"/>
<evidence type="ECO:0000313" key="1">
    <source>
        <dbReference type="EMBL" id="ADC45903.1"/>
    </source>
</evidence>
<evidence type="ECO:0000313" key="2">
    <source>
        <dbReference type="Proteomes" id="UP000008680"/>
    </source>
</evidence>
<name>D3E4K7_METRM</name>
<dbReference type="Proteomes" id="UP000008680">
    <property type="component" value="Chromosome"/>
</dbReference>
<dbReference type="AlphaFoldDB" id="D3E4K7"/>
<gene>
    <name evidence="1" type="ordered locus">mru_0051</name>
</gene>
<dbReference type="PATRIC" id="fig|634498.28.peg.52"/>
<reference evidence="1 2" key="1">
    <citation type="journal article" date="2010" name="PLoS ONE">
        <title>The genome sequence of the rumen methanogen Methanobrevibacter ruminantium reveals new possibilities for controlling ruminant methane emissions.</title>
        <authorList>
            <person name="Leahy S.C."/>
            <person name="Kelly W.J."/>
            <person name="Altermann E."/>
            <person name="Ronimus R.S."/>
            <person name="Yeoman C.J."/>
            <person name="Pacheco D.M."/>
            <person name="Li D."/>
            <person name="Kong Z."/>
            <person name="McTavish S."/>
            <person name="Sang C."/>
            <person name="Lambie S.C."/>
            <person name="Janssen P.H."/>
            <person name="Dey D."/>
            <person name="Attwood G.T."/>
        </authorList>
    </citation>
    <scope>NUCLEOTIDE SEQUENCE [LARGE SCALE GENOMIC DNA]</scope>
    <source>
        <strain evidence="2">ATCC 35063 / DSM 1093 / JCM 13430 / OCM 146 / M1</strain>
    </source>
</reference>
<protein>
    <submittedName>
        <fullName evidence="1">Uncharacterized protein</fullName>
    </submittedName>
</protein>
<dbReference type="HOGENOM" id="CLU_2504997_0_0_2"/>
<dbReference type="EMBL" id="CP001719">
    <property type="protein sequence ID" value="ADC45903.1"/>
    <property type="molecule type" value="Genomic_DNA"/>
</dbReference>
<dbReference type="KEGG" id="mru:mru_0051"/>
<accession>D3E4K7</accession>
<keyword evidence="2" id="KW-1185">Reference proteome</keyword>